<evidence type="ECO:0000313" key="3">
    <source>
        <dbReference type="EMBL" id="KAF2739402.1"/>
    </source>
</evidence>
<name>A0A9P4R9V5_9PLEO</name>
<organism evidence="3 4">
    <name type="scientific">Polyplosphaeria fusca</name>
    <dbReference type="NCBI Taxonomy" id="682080"/>
    <lineage>
        <taxon>Eukaryota</taxon>
        <taxon>Fungi</taxon>
        <taxon>Dikarya</taxon>
        <taxon>Ascomycota</taxon>
        <taxon>Pezizomycotina</taxon>
        <taxon>Dothideomycetes</taxon>
        <taxon>Pleosporomycetidae</taxon>
        <taxon>Pleosporales</taxon>
        <taxon>Tetraplosphaeriaceae</taxon>
        <taxon>Polyplosphaeria</taxon>
    </lineage>
</organism>
<dbReference type="OrthoDB" id="10067381at2759"/>
<evidence type="ECO:0000313" key="4">
    <source>
        <dbReference type="Proteomes" id="UP000799444"/>
    </source>
</evidence>
<evidence type="ECO:0000256" key="2">
    <source>
        <dbReference type="SAM" id="MobiDB-lite"/>
    </source>
</evidence>
<feature type="compositionally biased region" description="Basic and acidic residues" evidence="2">
    <location>
        <begin position="87"/>
        <end position="97"/>
    </location>
</feature>
<sequence length="237" mass="26808">MPPTNFHNIYSNKPGSWQLDEPVDEFIKRLPPLTTPTLTFDWIWCANPYPGSQSERKDVSLDLFLSDGVRHLEQSSQQREHIRRSNSGKDRGTVSRLLNKESDELETALRSSPKRPMSLWEEEDLTRVWKLIVEGTINDRLGCTAKVATDDGKNDGRLICVYTKDFRDTNDVRRVLQELDSLGLARQNCGRNGLQASIYSSQKMLASANNAGVAPTTQKKPSTPEAFRKVADQMDIN</sequence>
<dbReference type="Gene3D" id="3.30.760.10">
    <property type="entry name" value="RNA Cap, Translation Initiation Factor Eif4e"/>
    <property type="match status" value="1"/>
</dbReference>
<comment type="similarity">
    <text evidence="1">Belongs to the UPF0696 family.</text>
</comment>
<dbReference type="PANTHER" id="PTHR31977">
    <property type="entry name" value="UPF0696 PROTEIN C11ORF68"/>
    <property type="match status" value="1"/>
</dbReference>
<dbReference type="EMBL" id="ML996104">
    <property type="protein sequence ID" value="KAF2739402.1"/>
    <property type="molecule type" value="Genomic_DNA"/>
</dbReference>
<proteinExistence type="inferred from homology"/>
<comment type="caution">
    <text evidence="3">The sequence shown here is derived from an EMBL/GenBank/DDBJ whole genome shotgun (WGS) entry which is preliminary data.</text>
</comment>
<dbReference type="InterPro" id="IPR015034">
    <property type="entry name" value="Bles03"/>
</dbReference>
<reference evidence="3" key="1">
    <citation type="journal article" date="2020" name="Stud. Mycol.">
        <title>101 Dothideomycetes genomes: a test case for predicting lifestyles and emergence of pathogens.</title>
        <authorList>
            <person name="Haridas S."/>
            <person name="Albert R."/>
            <person name="Binder M."/>
            <person name="Bloem J."/>
            <person name="Labutti K."/>
            <person name="Salamov A."/>
            <person name="Andreopoulos B."/>
            <person name="Baker S."/>
            <person name="Barry K."/>
            <person name="Bills G."/>
            <person name="Bluhm B."/>
            <person name="Cannon C."/>
            <person name="Castanera R."/>
            <person name="Culley D."/>
            <person name="Daum C."/>
            <person name="Ezra D."/>
            <person name="Gonzalez J."/>
            <person name="Henrissat B."/>
            <person name="Kuo A."/>
            <person name="Liang C."/>
            <person name="Lipzen A."/>
            <person name="Lutzoni F."/>
            <person name="Magnuson J."/>
            <person name="Mondo S."/>
            <person name="Nolan M."/>
            <person name="Ohm R."/>
            <person name="Pangilinan J."/>
            <person name="Park H.-J."/>
            <person name="Ramirez L."/>
            <person name="Alfaro M."/>
            <person name="Sun H."/>
            <person name="Tritt A."/>
            <person name="Yoshinaga Y."/>
            <person name="Zwiers L.-H."/>
            <person name="Turgeon B."/>
            <person name="Goodwin S."/>
            <person name="Spatafora J."/>
            <person name="Crous P."/>
            <person name="Grigoriev I."/>
        </authorList>
    </citation>
    <scope>NUCLEOTIDE SEQUENCE</scope>
    <source>
        <strain evidence="3">CBS 125425</strain>
    </source>
</reference>
<dbReference type="SUPFAM" id="SSF55418">
    <property type="entry name" value="eIF4e-like"/>
    <property type="match status" value="1"/>
</dbReference>
<dbReference type="InterPro" id="IPR023398">
    <property type="entry name" value="TIF_eIF4e-like"/>
</dbReference>
<evidence type="ECO:0000256" key="1">
    <source>
        <dbReference type="ARBA" id="ARBA00010568"/>
    </source>
</evidence>
<protein>
    <submittedName>
        <fullName evidence="3">DUF1917-domain-containing protein</fullName>
    </submittedName>
</protein>
<accession>A0A9P4R9V5</accession>
<keyword evidence="4" id="KW-1185">Reference proteome</keyword>
<gene>
    <name evidence="3" type="ORF">EJ04DRAFT_559758</name>
</gene>
<dbReference type="Pfam" id="PF08939">
    <property type="entry name" value="Bles03"/>
    <property type="match status" value="1"/>
</dbReference>
<dbReference type="PANTHER" id="PTHR31977:SF1">
    <property type="entry name" value="UPF0696 PROTEIN C11ORF68"/>
    <property type="match status" value="1"/>
</dbReference>
<dbReference type="Proteomes" id="UP000799444">
    <property type="component" value="Unassembled WGS sequence"/>
</dbReference>
<feature type="region of interest" description="Disordered" evidence="2">
    <location>
        <begin position="72"/>
        <end position="97"/>
    </location>
</feature>
<dbReference type="AlphaFoldDB" id="A0A9P4R9V5"/>